<comment type="caution">
    <text evidence="1">The sequence shown here is derived from an EMBL/GenBank/DDBJ whole genome shotgun (WGS) entry which is preliminary data.</text>
</comment>
<gene>
    <name evidence="1" type="ORF">FA95DRAFT_1540264</name>
</gene>
<evidence type="ECO:0000313" key="2">
    <source>
        <dbReference type="Proteomes" id="UP000814033"/>
    </source>
</evidence>
<organism evidence="1 2">
    <name type="scientific">Auriscalpium vulgare</name>
    <dbReference type="NCBI Taxonomy" id="40419"/>
    <lineage>
        <taxon>Eukaryota</taxon>
        <taxon>Fungi</taxon>
        <taxon>Dikarya</taxon>
        <taxon>Basidiomycota</taxon>
        <taxon>Agaricomycotina</taxon>
        <taxon>Agaricomycetes</taxon>
        <taxon>Russulales</taxon>
        <taxon>Auriscalpiaceae</taxon>
        <taxon>Auriscalpium</taxon>
    </lineage>
</organism>
<proteinExistence type="predicted"/>
<protein>
    <submittedName>
        <fullName evidence="1">Uncharacterized protein</fullName>
    </submittedName>
</protein>
<evidence type="ECO:0000313" key="1">
    <source>
        <dbReference type="EMBL" id="KAI0048164.1"/>
    </source>
</evidence>
<sequence length="341" mass="37549">MTERNALPARLPPEILSHIISYLDSPHALYPLLTSSTQLYTIALRTLYRTIRQLPSPTAILLLRSLDTSHSTPRHTLLTSLTLDLRYSRPLRALPQLVHRVLLVLPKLTSFSLDLLPTNGALQAMLPHDAPFRLRTLRISAQIDAALSAFLEGQDDIVELTLLGWTSAPFALAPRALPRLRSFRTERSHILSEVITGRPVEFVSLSLSADGIYETLAALTRSTTPITRFTAVVVDSATSAPTSVTHLIPQIATCLPALESLSIITIVQNYDIGTMHASTPLLADFAQLRYLTFMASGEPEYELADEADVAADWGRACPTLRTIILPKGGVWFPRDGQWTSS</sequence>
<reference evidence="1" key="1">
    <citation type="submission" date="2021-02" db="EMBL/GenBank/DDBJ databases">
        <authorList>
            <consortium name="DOE Joint Genome Institute"/>
            <person name="Ahrendt S."/>
            <person name="Looney B.P."/>
            <person name="Miyauchi S."/>
            <person name="Morin E."/>
            <person name="Drula E."/>
            <person name="Courty P.E."/>
            <person name="Chicoki N."/>
            <person name="Fauchery L."/>
            <person name="Kohler A."/>
            <person name="Kuo A."/>
            <person name="Labutti K."/>
            <person name="Pangilinan J."/>
            <person name="Lipzen A."/>
            <person name="Riley R."/>
            <person name="Andreopoulos W."/>
            <person name="He G."/>
            <person name="Johnson J."/>
            <person name="Barry K.W."/>
            <person name="Grigoriev I.V."/>
            <person name="Nagy L."/>
            <person name="Hibbett D."/>
            <person name="Henrissat B."/>
            <person name="Matheny P.B."/>
            <person name="Labbe J."/>
            <person name="Martin F."/>
        </authorList>
    </citation>
    <scope>NUCLEOTIDE SEQUENCE</scope>
    <source>
        <strain evidence="1">FP105234-sp</strain>
    </source>
</reference>
<dbReference type="EMBL" id="MU275891">
    <property type="protein sequence ID" value="KAI0048164.1"/>
    <property type="molecule type" value="Genomic_DNA"/>
</dbReference>
<accession>A0ACB8RVT0</accession>
<reference evidence="1" key="2">
    <citation type="journal article" date="2022" name="New Phytol.">
        <title>Evolutionary transition to the ectomycorrhizal habit in the genomes of a hyperdiverse lineage of mushroom-forming fungi.</title>
        <authorList>
            <person name="Looney B."/>
            <person name="Miyauchi S."/>
            <person name="Morin E."/>
            <person name="Drula E."/>
            <person name="Courty P.E."/>
            <person name="Kohler A."/>
            <person name="Kuo A."/>
            <person name="LaButti K."/>
            <person name="Pangilinan J."/>
            <person name="Lipzen A."/>
            <person name="Riley R."/>
            <person name="Andreopoulos W."/>
            <person name="He G."/>
            <person name="Johnson J."/>
            <person name="Nolan M."/>
            <person name="Tritt A."/>
            <person name="Barry K.W."/>
            <person name="Grigoriev I.V."/>
            <person name="Nagy L.G."/>
            <person name="Hibbett D."/>
            <person name="Henrissat B."/>
            <person name="Matheny P.B."/>
            <person name="Labbe J."/>
            <person name="Martin F.M."/>
        </authorList>
    </citation>
    <scope>NUCLEOTIDE SEQUENCE</scope>
    <source>
        <strain evidence="1">FP105234-sp</strain>
    </source>
</reference>
<name>A0ACB8RVT0_9AGAM</name>
<keyword evidence="2" id="KW-1185">Reference proteome</keyword>
<dbReference type="Proteomes" id="UP000814033">
    <property type="component" value="Unassembled WGS sequence"/>
</dbReference>